<keyword evidence="3" id="KW-1185">Reference proteome</keyword>
<dbReference type="EMBL" id="KI271596">
    <property type="protein sequence ID" value="ERL64559.1"/>
    <property type="molecule type" value="Genomic_DNA"/>
</dbReference>
<gene>
    <name evidence="2" type="ORF">L248_0854</name>
</gene>
<dbReference type="HOGENOM" id="CLU_029917_0_0_9"/>
<evidence type="ECO:0008006" key="4">
    <source>
        <dbReference type="Google" id="ProtNLM"/>
    </source>
</evidence>
<dbReference type="Gene3D" id="3.40.390.10">
    <property type="entry name" value="Collagenase (Catalytic Domain)"/>
    <property type="match status" value="1"/>
</dbReference>
<evidence type="ECO:0000313" key="3">
    <source>
        <dbReference type="Proteomes" id="UP000030647"/>
    </source>
</evidence>
<dbReference type="GO" id="GO:0008237">
    <property type="term" value="F:metallopeptidase activity"/>
    <property type="evidence" value="ECO:0007669"/>
    <property type="project" value="InterPro"/>
</dbReference>
<feature type="region of interest" description="Disordered" evidence="1">
    <location>
        <begin position="130"/>
        <end position="150"/>
    </location>
</feature>
<dbReference type="Proteomes" id="UP000030647">
    <property type="component" value="Unassembled WGS sequence"/>
</dbReference>
<name>U4TK36_9LACO</name>
<dbReference type="AlphaFoldDB" id="U4TK36"/>
<evidence type="ECO:0000313" key="2">
    <source>
        <dbReference type="EMBL" id="ERL64559.1"/>
    </source>
</evidence>
<feature type="compositionally biased region" description="Low complexity" evidence="1">
    <location>
        <begin position="130"/>
        <end position="142"/>
    </location>
</feature>
<proteinExistence type="predicted"/>
<reference evidence="3" key="1">
    <citation type="journal article" date="2013" name="Genome Announc.">
        <title>Whole-Genome Sequencing of Lactobacillus shenzhenensis Strain LY-73T.</title>
        <authorList>
            <person name="Lin Z."/>
            <person name="Liu Z."/>
            <person name="Yang R."/>
            <person name="Zou Y."/>
            <person name="Wan D."/>
            <person name="Chen J."/>
            <person name="Guo M."/>
            <person name="Zhao J."/>
            <person name="Fang C."/>
            <person name="Yang R."/>
            <person name="Liu F."/>
        </authorList>
    </citation>
    <scope>NUCLEOTIDE SEQUENCE [LARGE SCALE GENOMIC DNA]</scope>
    <source>
        <strain evidence="3">LY-73</strain>
    </source>
</reference>
<accession>U4TK36</accession>
<feature type="region of interest" description="Disordered" evidence="1">
    <location>
        <begin position="223"/>
        <end position="251"/>
    </location>
</feature>
<sequence length="520" mass="56143">MASAPVYNESYAAGHAAGYDHQLLWGGIIVRKYGFKRTLVTALAVATLFSPAALTAVNTVTMTTSQVAAAATPVIRLNEKKTLWQGFGVNRHSTGRTLRAGSTWQATAVGYSNDGTAWYQVATNQWVTGTNTTMTTTGPLPTRTEDNGYGRPVVRVLNKTDLLSYRTADASRTGQTVGRLSAWTVTATVKNNGVYYFQVSRNAWLHGTGVYFTSAALRESMNKAGDGHDNSGSNGANTNPNGNNQPNTGGLSITLQAQLPVLKGHTPQAPVVSYLAAGTTVPIKQMVQDNDQTYIDLGNGEYIKFQADSPLKINGDPSVIEEDSPKVDTSYGTAEQKAYWQSFADAGNNYLGYKTTENREGQPGQVWISINSFPTDIRPYLQQAMAKWRSALQYDPFVDTGNGISYHAEDKPATPSSTQPVASMQVYPGDQEGVYFSARQQSDSLKTVPEQLVINTPAWNGYGMTDSAKVVALTHELGHAFGVAHNTNDPSDIMYPRVGADNQLSRLDIATALRSLGLLK</sequence>
<organism evidence="2 3">
    <name type="scientific">Schleiferilactobacillus shenzhenensis LY-73</name>
    <dbReference type="NCBI Taxonomy" id="1231336"/>
    <lineage>
        <taxon>Bacteria</taxon>
        <taxon>Bacillati</taxon>
        <taxon>Bacillota</taxon>
        <taxon>Bacilli</taxon>
        <taxon>Lactobacillales</taxon>
        <taxon>Lactobacillaceae</taxon>
        <taxon>Schleiferilactobacillus</taxon>
    </lineage>
</organism>
<dbReference type="InterPro" id="IPR024079">
    <property type="entry name" value="MetalloPept_cat_dom_sf"/>
</dbReference>
<feature type="compositionally biased region" description="Low complexity" evidence="1">
    <location>
        <begin position="230"/>
        <end position="250"/>
    </location>
</feature>
<evidence type="ECO:0000256" key="1">
    <source>
        <dbReference type="SAM" id="MobiDB-lite"/>
    </source>
</evidence>
<protein>
    <recommendedName>
        <fullName evidence="4">Peptidase metallopeptidase domain-containing protein</fullName>
    </recommendedName>
</protein>
<dbReference type="SUPFAM" id="SSF55486">
    <property type="entry name" value="Metalloproteases ('zincins'), catalytic domain"/>
    <property type="match status" value="1"/>
</dbReference>